<feature type="transmembrane region" description="Helical" evidence="1">
    <location>
        <begin position="12"/>
        <end position="31"/>
    </location>
</feature>
<evidence type="ECO:0000313" key="5">
    <source>
        <dbReference type="Proteomes" id="UP001218579"/>
    </source>
</evidence>
<keyword evidence="5" id="KW-1185">Reference proteome</keyword>
<feature type="transmembrane region" description="Helical" evidence="1">
    <location>
        <begin position="330"/>
        <end position="352"/>
    </location>
</feature>
<keyword evidence="1" id="KW-0812">Transmembrane</keyword>
<sequence length="694" mass="77651">MPDNSSAPYHTVLKFTAPILLFLLFFTPDILDPTNVGWLMRGDWAQHFLGWHAYRNGADGFNHQNLLGYPTGQSVIYTDSNPFLAFPFKLISPLLPDYFQYIGPWFLLCICLHYFIAYRLVSRHAPGPWSALAGAVLLTLLPTLFGRIGHDTLVAHWLILGAIYIFFEVDGEKRKWIAYSGLLALCGFIHPYILVMVLAIWGADWLRILGPQWQTKDVKGLGVSGLKMAVTLLAPIVALAISGAFSGSSAKSGGFGLYSMGLDAPFNPSNKSFMLPFLSVQQDEGQAFEGFQYLGLGLLFLIGAAIWLYRKSEESRTVKEILIKAKPLKWPMIALLVLAISHKIQFYNILLLKLPLPDFLEDLFNIVRASGRLFWPIAYLMVFLALLTLYRSRPKTMTIVLSAAVVLQFMDLSGFATQTKGLTARASDRTVFTIAKSPEWDKLIKGSDLVSFQAPSVHSNQPLFYEVTMHAVSHKVPVNTMYAARDNLKQSALEYEEYKRYLNGQLNPHHLYVMLNKCPAPKGVEHRLRELDGIWVIPPAGLETRLKTIPQVPTFEINKPHPITWDSPAACLFGQGWRLPERVGVWTEGPKAEVNISLPAPSLTAMTLDINARAMKAAQVDIYANGVPVGRFEMPKKDADYSVTIPQTVAAQSQTLNIRFVVTPPPEDLKKPLQKDLKPEHLRLKISSFTLKNT</sequence>
<feature type="transmembrane region" description="Helical" evidence="1">
    <location>
        <begin position="397"/>
        <end position="416"/>
    </location>
</feature>
<dbReference type="Proteomes" id="UP001218579">
    <property type="component" value="Unassembled WGS sequence"/>
</dbReference>
<dbReference type="EMBL" id="JAQQKV010000001">
    <property type="protein sequence ID" value="MDC7675750.1"/>
    <property type="molecule type" value="Genomic_DNA"/>
</dbReference>
<feature type="transmembrane region" description="Helical" evidence="1">
    <location>
        <begin position="129"/>
        <end position="148"/>
    </location>
</feature>
<feature type="transmembrane region" description="Helical" evidence="1">
    <location>
        <begin position="176"/>
        <end position="201"/>
    </location>
</feature>
<organism evidence="4 5">
    <name type="scientific">Asticcacaulis machinosus</name>
    <dbReference type="NCBI Taxonomy" id="2984211"/>
    <lineage>
        <taxon>Bacteria</taxon>
        <taxon>Pseudomonadati</taxon>
        <taxon>Pseudomonadota</taxon>
        <taxon>Alphaproteobacteria</taxon>
        <taxon>Caulobacterales</taxon>
        <taxon>Caulobacteraceae</taxon>
        <taxon>Asticcacaulis</taxon>
    </lineage>
</organism>
<keyword evidence="1" id="KW-1133">Transmembrane helix</keyword>
<name>A0ABT5HHN6_9CAUL</name>
<keyword evidence="1" id="KW-0472">Membrane</keyword>
<protein>
    <submittedName>
        <fullName evidence="4">DUF6311 domain-containing protein</fullName>
    </submittedName>
</protein>
<evidence type="ECO:0000313" key="4">
    <source>
        <dbReference type="EMBL" id="MDC7675750.1"/>
    </source>
</evidence>
<accession>A0ABT5HHN6</accession>
<feature type="domain" description="DUF6311" evidence="3">
    <location>
        <begin position="439"/>
        <end position="539"/>
    </location>
</feature>
<dbReference type="InterPro" id="IPR046278">
    <property type="entry name" value="DUF6311"/>
</dbReference>
<feature type="domain" description="DUF6311" evidence="2">
    <location>
        <begin position="17"/>
        <end position="413"/>
    </location>
</feature>
<reference evidence="4 5" key="1">
    <citation type="submission" date="2023-01" db="EMBL/GenBank/DDBJ databases">
        <title>Novel species of the genus Asticcacaulis isolated from rivers.</title>
        <authorList>
            <person name="Lu H."/>
        </authorList>
    </citation>
    <scope>NUCLEOTIDE SEQUENCE [LARGE SCALE GENOMIC DNA]</scope>
    <source>
        <strain evidence="4 5">LKC15W</strain>
    </source>
</reference>
<dbReference type="RefSeq" id="WP_272744074.1">
    <property type="nucleotide sequence ID" value="NZ_JAQQKV010000001.1"/>
</dbReference>
<proteinExistence type="predicted"/>
<evidence type="ECO:0000259" key="3">
    <source>
        <dbReference type="Pfam" id="PF25853"/>
    </source>
</evidence>
<evidence type="ECO:0000256" key="1">
    <source>
        <dbReference type="SAM" id="Phobius"/>
    </source>
</evidence>
<evidence type="ECO:0000259" key="2">
    <source>
        <dbReference type="Pfam" id="PF19830"/>
    </source>
</evidence>
<feature type="transmembrane region" description="Helical" evidence="1">
    <location>
        <begin position="221"/>
        <end position="241"/>
    </location>
</feature>
<comment type="caution">
    <text evidence="4">The sequence shown here is derived from an EMBL/GenBank/DDBJ whole genome shotgun (WGS) entry which is preliminary data.</text>
</comment>
<dbReference type="Pfam" id="PF19830">
    <property type="entry name" value="DUF6311"/>
    <property type="match status" value="1"/>
</dbReference>
<dbReference type="InterPro" id="IPR058671">
    <property type="entry name" value="DUF6311_C"/>
</dbReference>
<dbReference type="Pfam" id="PF25853">
    <property type="entry name" value="DUF6311_C"/>
    <property type="match status" value="1"/>
</dbReference>
<feature type="transmembrane region" description="Helical" evidence="1">
    <location>
        <begin position="372"/>
        <end position="390"/>
    </location>
</feature>
<feature type="transmembrane region" description="Helical" evidence="1">
    <location>
        <begin position="98"/>
        <end position="117"/>
    </location>
</feature>
<gene>
    <name evidence="4" type="ORF">PQU98_06400</name>
</gene>
<feature type="transmembrane region" description="Helical" evidence="1">
    <location>
        <begin position="290"/>
        <end position="309"/>
    </location>
</feature>